<accession>A0A168LR80</accession>
<evidence type="ECO:0000259" key="7">
    <source>
        <dbReference type="PROSITE" id="PS50850"/>
    </source>
</evidence>
<dbReference type="AlphaFoldDB" id="A0A168LR80"/>
<dbReference type="CDD" id="cd17319">
    <property type="entry name" value="MFS_ExuT_GudP_like"/>
    <property type="match status" value="1"/>
</dbReference>
<evidence type="ECO:0000256" key="3">
    <source>
        <dbReference type="ARBA" id="ARBA00022692"/>
    </source>
</evidence>
<evidence type="ECO:0000256" key="6">
    <source>
        <dbReference type="SAM" id="Phobius"/>
    </source>
</evidence>
<dbReference type="InterPro" id="IPR020846">
    <property type="entry name" value="MFS_dom"/>
</dbReference>
<name>A0A168LR80_9CLOT</name>
<feature type="transmembrane region" description="Helical" evidence="6">
    <location>
        <begin position="240"/>
        <end position="261"/>
    </location>
</feature>
<feature type="transmembrane region" description="Helical" evidence="6">
    <location>
        <begin position="306"/>
        <end position="325"/>
    </location>
</feature>
<feature type="transmembrane region" description="Helical" evidence="6">
    <location>
        <begin position="113"/>
        <end position="134"/>
    </location>
</feature>
<dbReference type="PANTHER" id="PTHR43791:SF100">
    <property type="entry name" value="SUGAR TRANSPORTER"/>
    <property type="match status" value="1"/>
</dbReference>
<dbReference type="PANTHER" id="PTHR43791">
    <property type="entry name" value="PERMEASE-RELATED"/>
    <property type="match status" value="1"/>
</dbReference>
<keyword evidence="2" id="KW-0813">Transport</keyword>
<feature type="domain" description="Major facilitator superfamily (MFS) profile" evidence="7">
    <location>
        <begin position="17"/>
        <end position="420"/>
    </location>
</feature>
<dbReference type="GO" id="GO:0005886">
    <property type="term" value="C:plasma membrane"/>
    <property type="evidence" value="ECO:0007669"/>
    <property type="project" value="UniProtKB-SubCell"/>
</dbReference>
<evidence type="ECO:0000256" key="5">
    <source>
        <dbReference type="ARBA" id="ARBA00023136"/>
    </source>
</evidence>
<feature type="transmembrane region" description="Helical" evidence="6">
    <location>
        <begin position="80"/>
        <end position="101"/>
    </location>
</feature>
<dbReference type="OrthoDB" id="9766638at2"/>
<feature type="transmembrane region" description="Helical" evidence="6">
    <location>
        <begin position="46"/>
        <end position="68"/>
    </location>
</feature>
<dbReference type="PIRSF" id="PIRSF002808">
    <property type="entry name" value="Hexose_phosphate_transp"/>
    <property type="match status" value="1"/>
</dbReference>
<feature type="transmembrane region" description="Helical" evidence="6">
    <location>
        <begin position="174"/>
        <end position="192"/>
    </location>
</feature>
<feature type="transmembrane region" description="Helical" evidence="6">
    <location>
        <begin position="331"/>
        <end position="351"/>
    </location>
</feature>
<protein>
    <submittedName>
        <fullName evidence="8">Putative tartrate transporter</fullName>
    </submittedName>
</protein>
<dbReference type="Proteomes" id="UP000077407">
    <property type="component" value="Unassembled WGS sequence"/>
</dbReference>
<dbReference type="InterPro" id="IPR011701">
    <property type="entry name" value="MFS"/>
</dbReference>
<organism evidence="8 9">
    <name type="scientific">Clostridium ljungdahlii</name>
    <dbReference type="NCBI Taxonomy" id="1538"/>
    <lineage>
        <taxon>Bacteria</taxon>
        <taxon>Bacillati</taxon>
        <taxon>Bacillota</taxon>
        <taxon>Clostridia</taxon>
        <taxon>Eubacteriales</taxon>
        <taxon>Clostridiaceae</taxon>
        <taxon>Clostridium</taxon>
    </lineage>
</organism>
<evidence type="ECO:0000256" key="2">
    <source>
        <dbReference type="ARBA" id="ARBA00022448"/>
    </source>
</evidence>
<feature type="transmembrane region" description="Helical" evidence="6">
    <location>
        <begin position="398"/>
        <end position="415"/>
    </location>
</feature>
<gene>
    <name evidence="8" type="primary">ttuB_5</name>
    <name evidence="8" type="ORF">WY13_03374</name>
</gene>
<dbReference type="PROSITE" id="PS50850">
    <property type="entry name" value="MFS"/>
    <property type="match status" value="1"/>
</dbReference>
<dbReference type="EMBL" id="LITT01000058">
    <property type="protein sequence ID" value="OAA83587.1"/>
    <property type="molecule type" value="Genomic_DNA"/>
</dbReference>
<feature type="transmembrane region" description="Helical" evidence="6">
    <location>
        <begin position="372"/>
        <end position="392"/>
    </location>
</feature>
<proteinExistence type="predicted"/>
<comment type="subcellular location">
    <subcellularLocation>
        <location evidence="1">Cell membrane</location>
        <topology evidence="1">Multi-pass membrane protein</topology>
    </subcellularLocation>
</comment>
<reference evidence="8 9" key="1">
    <citation type="journal article" date="2015" name="Biotechnol. Bioeng.">
        <title>Genome sequence and phenotypic characterization of Caulobacter segnis.</title>
        <authorList>
            <person name="Patel S."/>
            <person name="Fletcher B."/>
            <person name="Scott D.C."/>
            <person name="Ely B."/>
        </authorList>
    </citation>
    <scope>NUCLEOTIDE SEQUENCE [LARGE SCALE GENOMIC DNA]</scope>
    <source>
        <strain evidence="8 9">ERI-2</strain>
    </source>
</reference>
<dbReference type="GO" id="GO:0022857">
    <property type="term" value="F:transmembrane transporter activity"/>
    <property type="evidence" value="ECO:0007669"/>
    <property type="project" value="InterPro"/>
</dbReference>
<dbReference type="PATRIC" id="fig|1538.10.peg.3433"/>
<sequence>MNENLSNGIPKGRWVHIIPPAMLVYIVAFMDRTNIGFAIAGGMDKALGMTATASGLVAGIFFIGYLTLQVPGARMAERGSAKKFIAVTIIAWGVLAVLSGLVQNMTQLLITRFMLGVAEGGVWPAILTILSHWFPNEERGRANAFFIMNVPIASIITGPLSGFIVSTYGWRNVFIIEGAIAIILLFIWFPLISDRPGDAKWISKEEKDYIESKLREEQELLKGKEVEKVSISKILSNVNMWKLVIIYMCFCIGTYGFSLWLPTLLKTLTHSGMTGVGLLSAIPYIGTIIGLYVFAELSDRTMNRRLYTAIPLLAFGICLALSVVFRNNVWVSFAFLIGCGVFFQAPSSTFWTMPPLLFESDMAASSRGVINGLGNLGGFLGPYLVGFLTTLFNSGVGIYSLAGFMAIGFLVTMTLPEKTAGANTKSSLSKGQAIE</sequence>
<keyword evidence="4 6" id="KW-1133">Transmembrane helix</keyword>
<dbReference type="SUPFAM" id="SSF103473">
    <property type="entry name" value="MFS general substrate transporter"/>
    <property type="match status" value="1"/>
</dbReference>
<keyword evidence="5 6" id="KW-0472">Membrane</keyword>
<evidence type="ECO:0000256" key="1">
    <source>
        <dbReference type="ARBA" id="ARBA00004651"/>
    </source>
</evidence>
<feature type="transmembrane region" description="Helical" evidence="6">
    <location>
        <begin position="146"/>
        <end position="168"/>
    </location>
</feature>
<dbReference type="Pfam" id="PF07690">
    <property type="entry name" value="MFS_1"/>
    <property type="match status" value="1"/>
</dbReference>
<dbReference type="InterPro" id="IPR036259">
    <property type="entry name" value="MFS_trans_sf"/>
</dbReference>
<evidence type="ECO:0000256" key="4">
    <source>
        <dbReference type="ARBA" id="ARBA00022989"/>
    </source>
</evidence>
<dbReference type="RefSeq" id="WP_063556658.1">
    <property type="nucleotide sequence ID" value="NZ_LITT01000058.1"/>
</dbReference>
<comment type="caution">
    <text evidence="8">The sequence shown here is derived from an EMBL/GenBank/DDBJ whole genome shotgun (WGS) entry which is preliminary data.</text>
</comment>
<evidence type="ECO:0000313" key="9">
    <source>
        <dbReference type="Proteomes" id="UP000077407"/>
    </source>
</evidence>
<feature type="transmembrane region" description="Helical" evidence="6">
    <location>
        <begin position="273"/>
        <end position="294"/>
    </location>
</feature>
<keyword evidence="3 6" id="KW-0812">Transmembrane</keyword>
<dbReference type="Gene3D" id="1.20.1250.20">
    <property type="entry name" value="MFS general substrate transporter like domains"/>
    <property type="match status" value="2"/>
</dbReference>
<evidence type="ECO:0000313" key="8">
    <source>
        <dbReference type="EMBL" id="OAA83587.1"/>
    </source>
</evidence>
<dbReference type="InterPro" id="IPR000849">
    <property type="entry name" value="Sugar_P_transporter"/>
</dbReference>